<dbReference type="Proteomes" id="UP000616151">
    <property type="component" value="Unassembled WGS sequence"/>
</dbReference>
<comment type="caution">
    <text evidence="1">The sequence shown here is derived from an EMBL/GenBank/DDBJ whole genome shotgun (WGS) entry which is preliminary data.</text>
</comment>
<reference evidence="1" key="1">
    <citation type="submission" date="2021-01" db="EMBL/GenBank/DDBJ databases">
        <authorList>
            <person name="Sun Q."/>
        </authorList>
    </citation>
    <scope>NUCLEOTIDE SEQUENCE</scope>
    <source>
        <strain evidence="1">YIM B02566</strain>
    </source>
</reference>
<evidence type="ECO:0000313" key="2">
    <source>
        <dbReference type="Proteomes" id="UP000616151"/>
    </source>
</evidence>
<name>A0ACC5R377_9HYPH</name>
<evidence type="ECO:0000313" key="1">
    <source>
        <dbReference type="EMBL" id="MBK1867089.1"/>
    </source>
</evidence>
<gene>
    <name evidence="1" type="ORF">JHL16_12100</name>
</gene>
<organism evidence="1 2">
    <name type="scientific">Taklimakanibacter albus</name>
    <dbReference type="NCBI Taxonomy" id="2800327"/>
    <lineage>
        <taxon>Bacteria</taxon>
        <taxon>Pseudomonadati</taxon>
        <taxon>Pseudomonadota</taxon>
        <taxon>Alphaproteobacteria</taxon>
        <taxon>Hyphomicrobiales</taxon>
        <taxon>Aestuariivirgaceae</taxon>
        <taxon>Taklimakanibacter</taxon>
    </lineage>
</organism>
<protein>
    <submittedName>
        <fullName evidence="1">Porin family protein</fullName>
    </submittedName>
</protein>
<sequence length="233" mass="25166">MKKILVALLATVALTPLSPASAADVEAPAAYDWTGFYLGVHGGYGWGKSQTNDLYAYDLEPDGWVGGAQAGYNYQLPSNIVLGVEADVSLGNLKDDSLDLTQIGNSVIPTEAEAKVTSFGSVRARAGYAFDRVLPYVTGGLGWARQEVDYFQDYLPALPGTFVNNLNESQTYFGWTVGAGIEAALTDNITAKVEYLYSDLGTQKYAGNAIGIDYEENIELEVQTVRLGLNYKF</sequence>
<accession>A0ACC5R377</accession>
<keyword evidence="2" id="KW-1185">Reference proteome</keyword>
<proteinExistence type="predicted"/>
<dbReference type="EMBL" id="JAENHL010000007">
    <property type="protein sequence ID" value="MBK1867089.1"/>
    <property type="molecule type" value="Genomic_DNA"/>
</dbReference>